<evidence type="ECO:0000313" key="1">
    <source>
        <dbReference type="EMBL" id="CAE0265395.1"/>
    </source>
</evidence>
<dbReference type="EMBL" id="HBIB01042274">
    <property type="protein sequence ID" value="CAE0265395.1"/>
    <property type="molecule type" value="Transcribed_RNA"/>
</dbReference>
<reference evidence="1" key="1">
    <citation type="submission" date="2021-01" db="EMBL/GenBank/DDBJ databases">
        <authorList>
            <person name="Corre E."/>
            <person name="Pelletier E."/>
            <person name="Niang G."/>
            <person name="Scheremetjew M."/>
            <person name="Finn R."/>
            <person name="Kale V."/>
            <person name="Holt S."/>
            <person name="Cochrane G."/>
            <person name="Meng A."/>
            <person name="Brown T."/>
            <person name="Cohen L."/>
        </authorList>
    </citation>
    <scope>NUCLEOTIDE SEQUENCE</scope>
    <source>
        <strain evidence="1">NIES-2562</strain>
    </source>
</reference>
<accession>A0A7S3GGH0</accession>
<name>A0A7S3GGH0_9EUKA</name>
<proteinExistence type="predicted"/>
<sequence length="215" mass="25054">MYTCPVQFRLSSCFAFACVSTTSYVHITHFDYLLTHTHTYTHIHVFTHTHTYTFTHIHTYTVTLSLHVYIYTPLLSAPLFSSTHDYPYHLSPSTYHTRSSTISYPPLIFLSSTSHPLLTFIVYPLKILPPPFYSVCYRYRYRYLPPSYLPFPLYSLCIRLYLAAFTHFFTTSPGTTKRQTKGKAINSPARRRRSTWVLWLCTNCEPGQPRGLKAL</sequence>
<protein>
    <submittedName>
        <fullName evidence="1">Uncharacterized protein</fullName>
    </submittedName>
</protein>
<dbReference type="AlphaFoldDB" id="A0A7S3GGH0"/>
<gene>
    <name evidence="1" type="ORF">PBIL07802_LOCUS27731</name>
</gene>
<organism evidence="1">
    <name type="scientific">Palpitomonas bilix</name>
    <dbReference type="NCBI Taxonomy" id="652834"/>
    <lineage>
        <taxon>Eukaryota</taxon>
        <taxon>Eukaryota incertae sedis</taxon>
    </lineage>
</organism>